<dbReference type="InterPro" id="IPR008942">
    <property type="entry name" value="ENTH_VHS"/>
</dbReference>
<dbReference type="PANTHER" id="PTHR21514">
    <property type="entry name" value="AP-4 COMPLEX ACCESSORY SUBUNIT TEPSIN"/>
    <property type="match status" value="1"/>
</dbReference>
<feature type="region of interest" description="Disordered" evidence="5">
    <location>
        <begin position="194"/>
        <end position="217"/>
    </location>
</feature>
<keyword evidence="6" id="KW-1133">Transmembrane helix</keyword>
<dbReference type="GO" id="GO:0031410">
    <property type="term" value="C:cytoplasmic vesicle"/>
    <property type="evidence" value="ECO:0007669"/>
    <property type="project" value="UniProtKB-SubCell"/>
</dbReference>
<dbReference type="Gene3D" id="1.25.40.90">
    <property type="match status" value="1"/>
</dbReference>
<protein>
    <submittedName>
        <fullName evidence="9">TEPSIN adaptor related protein complex 4 accessory protein</fullName>
    </submittedName>
</protein>
<evidence type="ECO:0000256" key="2">
    <source>
        <dbReference type="ARBA" id="ARBA00004601"/>
    </source>
</evidence>
<organism evidence="9 10">
    <name type="scientific">Oncorhynchus kisutch</name>
    <name type="common">Coho salmon</name>
    <name type="synonym">Salmo kisutch</name>
    <dbReference type="NCBI Taxonomy" id="8019"/>
    <lineage>
        <taxon>Eukaryota</taxon>
        <taxon>Metazoa</taxon>
        <taxon>Chordata</taxon>
        <taxon>Craniata</taxon>
        <taxon>Vertebrata</taxon>
        <taxon>Euteleostomi</taxon>
        <taxon>Actinopterygii</taxon>
        <taxon>Neopterygii</taxon>
        <taxon>Teleostei</taxon>
        <taxon>Protacanthopterygii</taxon>
        <taxon>Salmoniformes</taxon>
        <taxon>Salmonidae</taxon>
        <taxon>Salmoninae</taxon>
        <taxon>Oncorhynchus</taxon>
    </lineage>
</organism>
<dbReference type="CDD" id="cd03572">
    <property type="entry name" value="ENTH_like_Tepsin"/>
    <property type="match status" value="1"/>
</dbReference>
<dbReference type="Pfam" id="PF25827">
    <property type="entry name" value="TVHS-like"/>
    <property type="match status" value="1"/>
</dbReference>
<accession>A0A8C7CSY5</accession>
<evidence type="ECO:0000256" key="5">
    <source>
        <dbReference type="SAM" id="MobiDB-lite"/>
    </source>
</evidence>
<evidence type="ECO:0000256" key="3">
    <source>
        <dbReference type="ARBA" id="ARBA00023034"/>
    </source>
</evidence>
<evidence type="ECO:0000313" key="10">
    <source>
        <dbReference type="Proteomes" id="UP000694557"/>
    </source>
</evidence>
<proteinExistence type="predicted"/>
<keyword evidence="10" id="KW-1185">Reference proteome</keyword>
<dbReference type="InterPro" id="IPR058028">
    <property type="entry name" value="Tepsin_VHS/ENTH-like"/>
</dbReference>
<keyword evidence="3" id="KW-0333">Golgi apparatus</keyword>
<dbReference type="Proteomes" id="UP000694557">
    <property type="component" value="Unassembled WGS sequence"/>
</dbReference>
<feature type="transmembrane region" description="Helical" evidence="6">
    <location>
        <begin position="360"/>
        <end position="386"/>
    </location>
</feature>
<dbReference type="GeneTree" id="ENSGT00390000015076"/>
<dbReference type="PANTHER" id="PTHR21514:SF0">
    <property type="entry name" value="AP-4 COMPLEX ACCESSORY SUBUNIT TEPSIN"/>
    <property type="match status" value="1"/>
</dbReference>
<dbReference type="InterPro" id="IPR035802">
    <property type="entry name" value="ENTH/VHS_tepsin"/>
</dbReference>
<dbReference type="AlphaFoldDB" id="A0A8C7CSY5"/>
<evidence type="ECO:0000256" key="1">
    <source>
        <dbReference type="ARBA" id="ARBA00004541"/>
    </source>
</evidence>
<feature type="compositionally biased region" description="Gly residues" evidence="5">
    <location>
        <begin position="194"/>
        <end position="205"/>
    </location>
</feature>
<sequence length="399" mass="44293">CKIMATFMERLSFLQKVPTLMKATADDEKPCPGYLFEDIGKISQESTGCGQCLLEYLLERLQVESCHVKIKVLKIFVHLCGHGSPHFLTELRRNSTFIQQASVYSGPLDPIHGTAMYQKVRATAQLLHMFDRTESLLLLYFSQNPGLFPLSLPLLLVSQRCPGQVGGGWEEIDSSHCSSHNSCQETADHCQISGGGSSNSGGTGSQSGASRESSGDLSERVEAMQLGDCGQEMALIRRMTEGSKVFLSREENQHFIKECSTLNCEVVVELLSRRLQDPSQTAQMRALCAVACLMTSDLLSLEQIFGVTQRRLVQLSEGPPGPVANKTIKVTQSSYYLLKLQYVTFLATKPNSNRKQVYEAVNLFCVLFLCFPFLSFVFASFLLSIYTCSSYISFQKHGH</sequence>
<comment type="subcellular location">
    <subcellularLocation>
        <location evidence="1">Cytoplasmic vesicle</location>
    </subcellularLocation>
    <subcellularLocation>
        <location evidence="2">Golgi apparatus</location>
        <location evidence="2">trans-Golgi network</location>
    </subcellularLocation>
</comment>
<dbReference type="Ensembl" id="ENSOKIT00005009063.1">
    <property type="protein sequence ID" value="ENSOKIP00005008529.1"/>
    <property type="gene ID" value="ENSOKIG00005003767.1"/>
</dbReference>
<dbReference type="Pfam" id="PF01417">
    <property type="entry name" value="ENTH"/>
    <property type="match status" value="1"/>
</dbReference>
<keyword evidence="4" id="KW-0968">Cytoplasmic vesicle</keyword>
<dbReference type="InterPro" id="IPR039273">
    <property type="entry name" value="TEPSIN"/>
</dbReference>
<dbReference type="GO" id="GO:0032588">
    <property type="term" value="C:trans-Golgi network membrane"/>
    <property type="evidence" value="ECO:0007669"/>
    <property type="project" value="TreeGrafter"/>
</dbReference>
<evidence type="ECO:0000313" key="9">
    <source>
        <dbReference type="Ensembl" id="ENSOKIP00005008529.1"/>
    </source>
</evidence>
<keyword evidence="6" id="KW-0472">Membrane</keyword>
<feature type="domain" description="ENTH" evidence="7">
    <location>
        <begin position="21"/>
        <end position="127"/>
    </location>
</feature>
<feature type="domain" description="AP-4 complex accessory subunit Tepsin VHS/ENTH-like" evidence="8">
    <location>
        <begin position="231"/>
        <end position="332"/>
    </location>
</feature>
<gene>
    <name evidence="9" type="primary">TEPSIN</name>
    <name evidence="9" type="synonym">tepsin</name>
</gene>
<name>A0A8C7CSY5_ONCKI</name>
<evidence type="ECO:0000256" key="6">
    <source>
        <dbReference type="SAM" id="Phobius"/>
    </source>
</evidence>
<evidence type="ECO:0000259" key="8">
    <source>
        <dbReference type="Pfam" id="PF25827"/>
    </source>
</evidence>
<reference evidence="9" key="1">
    <citation type="submission" date="2025-08" db="UniProtKB">
        <authorList>
            <consortium name="Ensembl"/>
        </authorList>
    </citation>
    <scope>IDENTIFICATION</scope>
</reference>
<keyword evidence="6" id="KW-0812">Transmembrane</keyword>
<dbReference type="SUPFAM" id="SSF48464">
    <property type="entry name" value="ENTH/VHS domain"/>
    <property type="match status" value="1"/>
</dbReference>
<dbReference type="InterPro" id="IPR013809">
    <property type="entry name" value="ENTH"/>
</dbReference>
<evidence type="ECO:0000256" key="4">
    <source>
        <dbReference type="ARBA" id="ARBA00023329"/>
    </source>
</evidence>
<evidence type="ECO:0000259" key="7">
    <source>
        <dbReference type="Pfam" id="PF01417"/>
    </source>
</evidence>
<reference evidence="9" key="2">
    <citation type="submission" date="2025-09" db="UniProtKB">
        <authorList>
            <consortium name="Ensembl"/>
        </authorList>
    </citation>
    <scope>IDENTIFICATION</scope>
</reference>